<feature type="compositionally biased region" description="Basic and acidic residues" evidence="2">
    <location>
        <begin position="446"/>
        <end position="463"/>
    </location>
</feature>
<feature type="region of interest" description="Disordered" evidence="2">
    <location>
        <begin position="431"/>
        <end position="871"/>
    </location>
</feature>
<evidence type="ECO:0000259" key="3">
    <source>
        <dbReference type="PROSITE" id="PS50003"/>
    </source>
</evidence>
<feature type="compositionally biased region" description="Polar residues" evidence="2">
    <location>
        <begin position="1"/>
        <end position="17"/>
    </location>
</feature>
<feature type="compositionally biased region" description="Polar residues" evidence="2">
    <location>
        <begin position="1086"/>
        <end position="1106"/>
    </location>
</feature>
<dbReference type="STRING" id="1157616.A0A1Z5TTT2"/>
<dbReference type="VEuPathDB" id="FungiDB:BTJ68_00513"/>
<feature type="region of interest" description="Disordered" evidence="2">
    <location>
        <begin position="1694"/>
        <end position="1742"/>
    </location>
</feature>
<feature type="compositionally biased region" description="Low complexity" evidence="2">
    <location>
        <begin position="624"/>
        <end position="634"/>
    </location>
</feature>
<feature type="compositionally biased region" description="Low complexity" evidence="2">
    <location>
        <begin position="1548"/>
        <end position="1560"/>
    </location>
</feature>
<dbReference type="Proteomes" id="UP000194280">
    <property type="component" value="Unassembled WGS sequence"/>
</dbReference>
<comment type="caution">
    <text evidence="4">The sequence shown here is derived from an EMBL/GenBank/DDBJ whole genome shotgun (WGS) entry which is preliminary data.</text>
</comment>
<dbReference type="InterPro" id="IPR001849">
    <property type="entry name" value="PH_domain"/>
</dbReference>
<dbReference type="CDD" id="cd13365">
    <property type="entry name" value="PH_PLC_plant-like"/>
    <property type="match status" value="1"/>
</dbReference>
<dbReference type="GO" id="GO:0005739">
    <property type="term" value="C:mitochondrion"/>
    <property type="evidence" value="ECO:0007669"/>
    <property type="project" value="TreeGrafter"/>
</dbReference>
<feature type="region of interest" description="Disordered" evidence="2">
    <location>
        <begin position="1"/>
        <end position="27"/>
    </location>
</feature>
<evidence type="ECO:0000256" key="1">
    <source>
        <dbReference type="SAM" id="Coils"/>
    </source>
</evidence>
<feature type="region of interest" description="Disordered" evidence="2">
    <location>
        <begin position="359"/>
        <end position="382"/>
    </location>
</feature>
<feature type="compositionally biased region" description="Basic residues" evidence="2">
    <location>
        <begin position="603"/>
        <end position="615"/>
    </location>
</feature>
<feature type="compositionally biased region" description="Polar residues" evidence="2">
    <location>
        <begin position="1213"/>
        <end position="1234"/>
    </location>
</feature>
<feature type="compositionally biased region" description="Polar residues" evidence="2">
    <location>
        <begin position="577"/>
        <end position="586"/>
    </location>
</feature>
<dbReference type="GO" id="GO:0000226">
    <property type="term" value="P:microtubule cytoskeleton organization"/>
    <property type="evidence" value="ECO:0007669"/>
    <property type="project" value="TreeGrafter"/>
</dbReference>
<accession>A0A1Z5TTT2</accession>
<keyword evidence="5" id="KW-1185">Reference proteome</keyword>
<feature type="region of interest" description="Disordered" evidence="2">
    <location>
        <begin position="1534"/>
        <end position="1655"/>
    </location>
</feature>
<feature type="compositionally biased region" description="Basic and acidic residues" evidence="2">
    <location>
        <begin position="718"/>
        <end position="729"/>
    </location>
</feature>
<feature type="compositionally biased region" description="Acidic residues" evidence="2">
    <location>
        <begin position="534"/>
        <end position="545"/>
    </location>
</feature>
<gene>
    <name evidence="4" type="ORF">BTJ68_00513</name>
</gene>
<dbReference type="Gene3D" id="2.30.29.30">
    <property type="entry name" value="Pleckstrin-homology domain (PH domain)/Phosphotyrosine-binding domain (PTB)"/>
    <property type="match status" value="1"/>
</dbReference>
<dbReference type="SUPFAM" id="SSF50729">
    <property type="entry name" value="PH domain-like"/>
    <property type="match status" value="1"/>
</dbReference>
<protein>
    <recommendedName>
        <fullName evidence="3">PH domain-containing protein</fullName>
    </recommendedName>
</protein>
<evidence type="ECO:0000313" key="4">
    <source>
        <dbReference type="EMBL" id="OTA39425.1"/>
    </source>
</evidence>
<dbReference type="GO" id="GO:0005543">
    <property type="term" value="F:phospholipid binding"/>
    <property type="evidence" value="ECO:0007669"/>
    <property type="project" value="InterPro"/>
</dbReference>
<feature type="domain" description="PH" evidence="3">
    <location>
        <begin position="1394"/>
        <end position="1505"/>
    </location>
</feature>
<dbReference type="Pfam" id="PF12814">
    <property type="entry name" value="Mcp5_PH"/>
    <property type="match status" value="1"/>
</dbReference>
<name>A0A1Z5TTT2_HORWE</name>
<feature type="compositionally biased region" description="Polar residues" evidence="2">
    <location>
        <begin position="1603"/>
        <end position="1646"/>
    </location>
</feature>
<dbReference type="OrthoDB" id="2149224at2759"/>
<feature type="region of interest" description="Disordered" evidence="2">
    <location>
        <begin position="886"/>
        <end position="925"/>
    </location>
</feature>
<feature type="region of interest" description="Disordered" evidence="2">
    <location>
        <begin position="1127"/>
        <end position="1357"/>
    </location>
</feature>
<evidence type="ECO:0000256" key="2">
    <source>
        <dbReference type="SAM" id="MobiDB-lite"/>
    </source>
</evidence>
<dbReference type="InterPro" id="IPR024774">
    <property type="entry name" value="PH_dom-Mcp5-type"/>
</dbReference>
<dbReference type="PANTHER" id="PTHR28190">
    <property type="entry name" value="NUCLEAR MIGRATION PROTEIN NUM1"/>
    <property type="match status" value="1"/>
</dbReference>
<keyword evidence="1" id="KW-0175">Coiled coil</keyword>
<feature type="coiled-coil region" evidence="1">
    <location>
        <begin position="186"/>
        <end position="315"/>
    </location>
</feature>
<feature type="region of interest" description="Disordered" evidence="2">
    <location>
        <begin position="128"/>
        <end position="169"/>
    </location>
</feature>
<feature type="compositionally biased region" description="Basic and acidic residues" evidence="2">
    <location>
        <begin position="856"/>
        <end position="867"/>
    </location>
</feature>
<reference evidence="4 5" key="1">
    <citation type="submission" date="2017-01" db="EMBL/GenBank/DDBJ databases">
        <title>The recent genome duplication of the halophilic yeast Hortaea werneckii: insights from long-read sequencing.</title>
        <authorList>
            <person name="Sinha S."/>
            <person name="Flibotte S."/>
            <person name="Neira M."/>
            <person name="Lenassi M."/>
            <person name="Gostincar C."/>
            <person name="Stajich J.E."/>
            <person name="Nislow C.E."/>
        </authorList>
    </citation>
    <scope>NUCLEOTIDE SEQUENCE [LARGE SCALE GENOMIC DNA]</scope>
    <source>
        <strain evidence="4 5">EXF-2000</strain>
    </source>
</reference>
<dbReference type="PANTHER" id="PTHR28190:SF1">
    <property type="entry name" value="NUCLEAR MIGRATION PROTEIN NUM1"/>
    <property type="match status" value="1"/>
</dbReference>
<feature type="compositionally biased region" description="Acidic residues" evidence="2">
    <location>
        <begin position="472"/>
        <end position="484"/>
    </location>
</feature>
<feature type="compositionally biased region" description="Acidic residues" evidence="2">
    <location>
        <begin position="644"/>
        <end position="655"/>
    </location>
</feature>
<dbReference type="GO" id="GO:0005938">
    <property type="term" value="C:cell cortex"/>
    <property type="evidence" value="ECO:0007669"/>
    <property type="project" value="InterPro"/>
</dbReference>
<dbReference type="GO" id="GO:0015631">
    <property type="term" value="F:tubulin binding"/>
    <property type="evidence" value="ECO:0007669"/>
    <property type="project" value="TreeGrafter"/>
</dbReference>
<dbReference type="GO" id="GO:0032065">
    <property type="term" value="P:maintenance of protein location in cell cortex"/>
    <property type="evidence" value="ECO:0007669"/>
    <property type="project" value="InterPro"/>
</dbReference>
<feature type="compositionally biased region" description="Polar residues" evidence="2">
    <location>
        <begin position="690"/>
        <end position="701"/>
    </location>
</feature>
<organism evidence="4 5">
    <name type="scientific">Hortaea werneckii EXF-2000</name>
    <dbReference type="NCBI Taxonomy" id="1157616"/>
    <lineage>
        <taxon>Eukaryota</taxon>
        <taxon>Fungi</taxon>
        <taxon>Dikarya</taxon>
        <taxon>Ascomycota</taxon>
        <taxon>Pezizomycotina</taxon>
        <taxon>Dothideomycetes</taxon>
        <taxon>Dothideomycetidae</taxon>
        <taxon>Mycosphaerellales</taxon>
        <taxon>Teratosphaeriaceae</taxon>
        <taxon>Hortaea</taxon>
    </lineage>
</organism>
<proteinExistence type="predicted"/>
<dbReference type="EMBL" id="MUNK01000003">
    <property type="protein sequence ID" value="OTA39425.1"/>
    <property type="molecule type" value="Genomic_DNA"/>
</dbReference>
<dbReference type="InParanoid" id="A0A1Z5TTT2"/>
<dbReference type="InterPro" id="IPR053005">
    <property type="entry name" value="Nuclear_Pos-Cytoskel_Interact"/>
</dbReference>
<feature type="compositionally biased region" description="Polar residues" evidence="2">
    <location>
        <begin position="1340"/>
        <end position="1357"/>
    </location>
</feature>
<dbReference type="InterPro" id="IPR011993">
    <property type="entry name" value="PH-like_dom_sf"/>
</dbReference>
<feature type="region of interest" description="Disordered" evidence="2">
    <location>
        <begin position="1024"/>
        <end position="1111"/>
    </location>
</feature>
<evidence type="ECO:0000313" key="5">
    <source>
        <dbReference type="Proteomes" id="UP000194280"/>
    </source>
</evidence>
<feature type="compositionally biased region" description="Basic and acidic residues" evidence="2">
    <location>
        <begin position="914"/>
        <end position="925"/>
    </location>
</feature>
<dbReference type="PROSITE" id="PS50003">
    <property type="entry name" value="PH_DOMAIN"/>
    <property type="match status" value="1"/>
</dbReference>
<dbReference type="SMART" id="SM00233">
    <property type="entry name" value="PH"/>
    <property type="match status" value="1"/>
</dbReference>
<sequence length="1742" mass="189062">MATSANLPTGAIPTSGSADPFVGGSPGGAMRYASFDTDNFSMYSANSPSHARRALEAHLKDTDRRIQDASKLGTTLLQQRKELAARIKDVEQAQEDNEMPADLRQKLSELEKEYNEVGRESARAFLPRTRAAVGDTGATPVALSGSGRESPTKASAPSRRQRNQPSNRVHDIEFATEISTSLLAQVRQLQAALAEKDEMLRNESNAKAQIEANVVGMAQRIKHMDESEQHYKDQNWELEMKIQELESAHRDMSDKHDRLHQSLKSTELEKATAQRDLDDLRLSHEQINEDHTVVRRQQEGELHGLRRDIATHQSENDSLHKKLEYLTAQNTELARAASYRFAQPNFSTDSEFVSAAEERDDEEVMQDHADSASPMKGTPRHGMLETETLKSSLNHAHRMIQNLKNNIHREKTERFELKRLLQDARDELEARRNETGISANFPKKRKSEDNRSKKPAVRPEKLGANRSSTTEILEDEEDLEWEDHEAERTPSKPSRFVGAASVPGAFGTDTETSDAFETANEKDTATETEAFETGNEDVESEDEGQLTETESGVNRRDTIRGKGVSPLAAAKAGDRTSYMSTASTSADEADEVRTPVQSQGPKYRLRVSRGGRRSGRVSDMAQESPRSPTSSQGTPQPPGQSLGDELDGMSDDSAEEGSPAASPETARQASAEPAVITRSKEGTPELENATAASMSLQNQMTKKPEYADAGVMTEPWQPEEKPGLSERVAEVAAGTLAGFGLGKLSGNDSEQVEQAEGGAENQRNVSADPEQPGDSSSSSSSEYGEADGLDAGLLPRSPMQKKPTVDRGVDPASDVPSPVAFAHSTILSQGTEPVSPPPRKQIEAAATPVNSGEPHASAERPTVDKGVEPASDVQFPVAFAHSTILSQGTEPVSPPPRKQIEAAATPVNSGEPHASAERPTVDKGVEPASDVQFPVAFAHSTILSQETEPVLPPSRKQIEAVATPVKSEVPHAAAASIPVAAETPDTFGFSNVDAQAYEPSPGFATPILPKRSSRRLGMFFKESQPAADLATPSKDAIPGTDSARPGAALFAESAPQQERATREVALAEDTSQPRADLFAVPAPLSLSRNRSMSTPTSQAEKPSQIAQEDKRLIEPRVFVGVREGEGNVPTLVFGDDSDPEQVSKAPKRMPLADVQPNVAQNGPAVVGDDMSQPTKAAMTDGGSQTAVSGDEIEEMLRNKSRASSMTDAAVSPFKSSFPQRRSIQGSSNPPSQTPVDAAAAADPGRDRGPRRPGSATSMRSKTAERVPPPLPEDYTQKITLASQGRPGTPSGASTGTMGPPKMPASAYKQGKSKTAADFVQERSQSRDGTTPRPRLRESKSQMQSPSSTGLSRRESVSSFASELDERFNITRGNLIYPSDIKPSTDPRMIQAITQTMIGEYLWKYTRKAGRSETSNTRHRRFFWIHPYTRTLYWSERDPSTAGASMLKAKSMAIQAVRVVTDDNAYPPGLHRKSIVVVTPGREIVFTAPTGQRHETWFNALSYLLLRTEQEKGEAEDEFATEDLDEFNPGFSIMRSISRMTGRDRSRSRQSMSSYNSRSTRPNSPQKREPPSSLAHRHPASALRQQGTVTPTPPPISEADERTSTMQSSTPSMAGRFNSFTSKLRPGSSQRGSFSTSHGRPSISTTRGGRLTPNDPSDIYEASVVGDSAEDLRAVIQRQEEQADRLENVRACCDGKHDVGSLSHRGGRHASFASKMGGSSSHSHSHPPKAEPMSVSSRPRRGE</sequence>